<dbReference type="EMBL" id="JAMWBK010000010">
    <property type="protein sequence ID" value="KAJ8901812.1"/>
    <property type="molecule type" value="Genomic_DNA"/>
</dbReference>
<gene>
    <name evidence="1" type="ORF">NDN08_004017</name>
</gene>
<dbReference type="Proteomes" id="UP001157974">
    <property type="component" value="Unassembled WGS sequence"/>
</dbReference>
<sequence>MVRGEFSLRASWESIPCLLLGCKITPLQAPGQACSIPLGCWKPVERASVVMRLKSEFGSDVEIWNAEEGNVLLAFEPLTTSGHVRSFTRGETFNFRHRFLESEPEVEIAALIMRFCSLGDLGGQGSSEISMACIVRKSSESNIVPIRNGKSFLLDYKVMNSPGDYSGLEQSTCKSYTRELVKHVCVDSVYVETASSLYFKITTCLCHVVKLSWKAILKGQGIEAFANSQKARISSICQRIAQLLVELSASVHDHAGYIVGLGRTLESVSHPESIFRNEQEVFQYWKDVHNVRIEETPAWWANVKFSSDGRLYTYPGYCLFAVQGIVAEKSKSEHYSEHILASSCPPNPSSTTNS</sequence>
<reference evidence="1 2" key="1">
    <citation type="journal article" date="2023" name="Nat. Commun.">
        <title>Origin of minicircular mitochondrial genomes in red algae.</title>
        <authorList>
            <person name="Lee Y."/>
            <person name="Cho C.H."/>
            <person name="Lee Y.M."/>
            <person name="Park S.I."/>
            <person name="Yang J.H."/>
            <person name="West J.A."/>
            <person name="Bhattacharya D."/>
            <person name="Yoon H.S."/>
        </authorList>
    </citation>
    <scope>NUCLEOTIDE SEQUENCE [LARGE SCALE GENOMIC DNA]</scope>
    <source>
        <strain evidence="1 2">CCMP1338</strain>
        <tissue evidence="1">Whole cell</tissue>
    </source>
</reference>
<comment type="caution">
    <text evidence="1">The sequence shown here is derived from an EMBL/GenBank/DDBJ whole genome shotgun (WGS) entry which is preliminary data.</text>
</comment>
<dbReference type="AlphaFoldDB" id="A0AAV8UKM0"/>
<keyword evidence="2" id="KW-1185">Reference proteome</keyword>
<protein>
    <submittedName>
        <fullName evidence="1">Uncharacterized protein</fullName>
    </submittedName>
</protein>
<proteinExistence type="predicted"/>
<evidence type="ECO:0000313" key="1">
    <source>
        <dbReference type="EMBL" id="KAJ8901812.1"/>
    </source>
</evidence>
<name>A0AAV8UKM0_9RHOD</name>
<accession>A0AAV8UKM0</accession>
<evidence type="ECO:0000313" key="2">
    <source>
        <dbReference type="Proteomes" id="UP001157974"/>
    </source>
</evidence>
<organism evidence="1 2">
    <name type="scientific">Rhodosorus marinus</name>
    <dbReference type="NCBI Taxonomy" id="101924"/>
    <lineage>
        <taxon>Eukaryota</taxon>
        <taxon>Rhodophyta</taxon>
        <taxon>Stylonematophyceae</taxon>
        <taxon>Stylonematales</taxon>
        <taxon>Stylonemataceae</taxon>
        <taxon>Rhodosorus</taxon>
    </lineage>
</organism>